<reference evidence="1" key="1">
    <citation type="submission" date="2018-04" db="EMBL/GenBank/DDBJ databases">
        <title>Transcriptome of Schizaphis graminum biotype I.</title>
        <authorList>
            <person name="Scully E.D."/>
            <person name="Geib S.M."/>
            <person name="Palmer N.A."/>
            <person name="Koch K."/>
            <person name="Bradshaw J."/>
            <person name="Heng-Moss T."/>
            <person name="Sarath G."/>
        </authorList>
    </citation>
    <scope>NUCLEOTIDE SEQUENCE</scope>
</reference>
<name>A0A2S2NX81_SCHGA</name>
<evidence type="ECO:0000313" key="1">
    <source>
        <dbReference type="EMBL" id="MBY21839.1"/>
    </source>
</evidence>
<gene>
    <name evidence="1" type="ORF">g.65604</name>
</gene>
<proteinExistence type="predicted"/>
<organism evidence="1">
    <name type="scientific">Schizaphis graminum</name>
    <name type="common">Green bug aphid</name>
    <dbReference type="NCBI Taxonomy" id="13262"/>
    <lineage>
        <taxon>Eukaryota</taxon>
        <taxon>Metazoa</taxon>
        <taxon>Ecdysozoa</taxon>
        <taxon>Arthropoda</taxon>
        <taxon>Hexapoda</taxon>
        <taxon>Insecta</taxon>
        <taxon>Pterygota</taxon>
        <taxon>Neoptera</taxon>
        <taxon>Paraneoptera</taxon>
        <taxon>Hemiptera</taxon>
        <taxon>Sternorrhyncha</taxon>
        <taxon>Aphidomorpha</taxon>
        <taxon>Aphidoidea</taxon>
        <taxon>Aphididae</taxon>
        <taxon>Aphidini</taxon>
        <taxon>Schizaphis</taxon>
    </lineage>
</organism>
<dbReference type="EMBL" id="GGMR01009220">
    <property type="protein sequence ID" value="MBY21839.1"/>
    <property type="molecule type" value="Transcribed_RNA"/>
</dbReference>
<dbReference type="AlphaFoldDB" id="A0A2S2NX81"/>
<accession>A0A2S2NX81</accession>
<sequence length="172" mass="20054">MNSPQMSGGSCRRAWRVTRCPLSSVTRDIVPRPLDSCAYLKCPPPLRRTACAAPVRSPPSAWQLDDCHRPCHHRRRLLLSYSCRWLVLMPHPPSSEPCWKALSERWLRQRPSCPPPSTIRDSLSFFYLLFFKKKKKKKKKTQIIVKSIHSSLHSKSKIKNINNYEFYFQNSS</sequence>
<protein>
    <submittedName>
        <fullName evidence="1">Uncharacterized protein</fullName>
    </submittedName>
</protein>